<reference evidence="4 5" key="1">
    <citation type="submission" date="2024-02" db="EMBL/GenBank/DDBJ databases">
        <title>Marinospirillum sp. MEB 164 isolated from Lonar lake sediment.</title>
        <authorList>
            <person name="Joshi A."/>
            <person name="Thite S."/>
        </authorList>
    </citation>
    <scope>NUCLEOTIDE SEQUENCE [LARGE SCALE GENOMIC DNA]</scope>
    <source>
        <strain evidence="4 5">MEB164</strain>
    </source>
</reference>
<evidence type="ECO:0000256" key="2">
    <source>
        <dbReference type="RuleBase" id="RU362097"/>
    </source>
</evidence>
<keyword evidence="2" id="KW-1134">Transmembrane beta strand</keyword>
<keyword evidence="2" id="KW-0564">Palmitate</keyword>
<dbReference type="Gene3D" id="2.20.200.10">
    <property type="entry name" value="Outer membrane efflux proteins (OEP)"/>
    <property type="match status" value="1"/>
</dbReference>
<keyword evidence="5" id="KW-1185">Reference proteome</keyword>
<evidence type="ECO:0000256" key="1">
    <source>
        <dbReference type="ARBA" id="ARBA00007613"/>
    </source>
</evidence>
<organism evidence="4 5">
    <name type="scientific">Marinospirillum alkalitolerans</name>
    <dbReference type="NCBI Taxonomy" id="3123374"/>
    <lineage>
        <taxon>Bacteria</taxon>
        <taxon>Pseudomonadati</taxon>
        <taxon>Pseudomonadota</taxon>
        <taxon>Gammaproteobacteria</taxon>
        <taxon>Oceanospirillales</taxon>
        <taxon>Oceanospirillaceae</taxon>
        <taxon>Marinospirillum</taxon>
    </lineage>
</organism>
<evidence type="ECO:0000256" key="3">
    <source>
        <dbReference type="SAM" id="Coils"/>
    </source>
</evidence>
<dbReference type="SUPFAM" id="SSF56954">
    <property type="entry name" value="Outer membrane efflux proteins (OEP)"/>
    <property type="match status" value="1"/>
</dbReference>
<dbReference type="PANTHER" id="PTHR30203">
    <property type="entry name" value="OUTER MEMBRANE CATION EFFLUX PROTEIN"/>
    <property type="match status" value="1"/>
</dbReference>
<dbReference type="Proteomes" id="UP001621714">
    <property type="component" value="Unassembled WGS sequence"/>
</dbReference>
<dbReference type="PANTHER" id="PTHR30203:SF24">
    <property type="entry name" value="BLR4935 PROTEIN"/>
    <property type="match status" value="1"/>
</dbReference>
<dbReference type="NCBIfam" id="TIGR01845">
    <property type="entry name" value="outer_NodT"/>
    <property type="match status" value="1"/>
</dbReference>
<keyword evidence="3" id="KW-0175">Coiled coil</keyword>
<gene>
    <name evidence="4" type="ORF">V6U78_06445</name>
</gene>
<dbReference type="InterPro" id="IPR003423">
    <property type="entry name" value="OMP_efflux"/>
</dbReference>
<name>A0ABW8PWM0_9GAMM</name>
<feature type="coiled-coil region" evidence="3">
    <location>
        <begin position="373"/>
        <end position="411"/>
    </location>
</feature>
<keyword evidence="2" id="KW-0449">Lipoprotein</keyword>
<keyword evidence="2" id="KW-0472">Membrane</keyword>
<dbReference type="EMBL" id="JBANFI010000003">
    <property type="protein sequence ID" value="MFK7160673.1"/>
    <property type="molecule type" value="Genomic_DNA"/>
</dbReference>
<comment type="similarity">
    <text evidence="1 2">Belongs to the outer membrane factor (OMF) (TC 1.B.17) family.</text>
</comment>
<evidence type="ECO:0000313" key="5">
    <source>
        <dbReference type="Proteomes" id="UP001621714"/>
    </source>
</evidence>
<dbReference type="Gene3D" id="1.20.1600.10">
    <property type="entry name" value="Outer membrane efflux proteins (OEP)"/>
    <property type="match status" value="1"/>
</dbReference>
<comment type="subcellular location">
    <subcellularLocation>
        <location evidence="2">Cell outer membrane</location>
        <topology evidence="2">Lipid-anchor</topology>
    </subcellularLocation>
</comment>
<proteinExistence type="inferred from homology"/>
<sequence>MRCSLSAFGVVFKQRRMAWSWWLLITISWLTGCAQHSQIDRPTVDLEQWETPLSEPTTPALSDWWRSFGSDALNQMMQQALAHNPDLSSAWLNLARAEIQLQGVQADRLPVTLSAGAEAQGGTSSATSGLQHQESSQLRLNISYEVDLWGRVAAQQAAGEAQLDASRYDLQAAQLSLTSRVAETWFQWLTLQAQQAEAQDQLARLTQQEQLISARQRLGVATEAELASQRASRLQQQNQLTQIQQQSQQTRRALALLLGQSYQGWQPPQADLFDLALPLPDPSWPTALLTQRPDLARAEAQLRHAEANVVQARAALFPSVNLQASALLASETLFLHDPIRSLNLTSTLAQTLFDRGARQRQIALSDVQRQILVETYRANLLNALMEVDNALEQVQVQQQLAEQQLALLAAQEAIFAQTAQRHRLGSASLSQRLEAQSQLARTREQQLQLQQAQLNARVQLYKALGGGIKQQNDTPE</sequence>
<protein>
    <submittedName>
        <fullName evidence="4">TolC family protein</fullName>
    </submittedName>
</protein>
<accession>A0ABW8PWM0</accession>
<evidence type="ECO:0000313" key="4">
    <source>
        <dbReference type="EMBL" id="MFK7160673.1"/>
    </source>
</evidence>
<keyword evidence="2" id="KW-0812">Transmembrane</keyword>
<dbReference type="RefSeq" id="WP_405338608.1">
    <property type="nucleotide sequence ID" value="NZ_JBANFI010000003.1"/>
</dbReference>
<dbReference type="InterPro" id="IPR010131">
    <property type="entry name" value="MdtP/NodT-like"/>
</dbReference>
<dbReference type="PROSITE" id="PS51257">
    <property type="entry name" value="PROKAR_LIPOPROTEIN"/>
    <property type="match status" value="1"/>
</dbReference>
<dbReference type="Pfam" id="PF02321">
    <property type="entry name" value="OEP"/>
    <property type="match status" value="2"/>
</dbReference>
<comment type="caution">
    <text evidence="4">The sequence shown here is derived from an EMBL/GenBank/DDBJ whole genome shotgun (WGS) entry which is preliminary data.</text>
</comment>